<dbReference type="GO" id="GO:0003677">
    <property type="term" value="F:DNA binding"/>
    <property type="evidence" value="ECO:0007669"/>
    <property type="project" value="UniProtKB-UniRule"/>
</dbReference>
<evidence type="ECO:0000256" key="1">
    <source>
        <dbReference type="ARBA" id="ARBA00023125"/>
    </source>
</evidence>
<protein>
    <submittedName>
        <fullName evidence="5">Winged helix-turn-helix domain-containing protein</fullName>
    </submittedName>
</protein>
<dbReference type="GO" id="GO:0000160">
    <property type="term" value="P:phosphorelay signal transduction system"/>
    <property type="evidence" value="ECO:0007669"/>
    <property type="project" value="InterPro"/>
</dbReference>
<evidence type="ECO:0000313" key="6">
    <source>
        <dbReference type="Proteomes" id="UP001165393"/>
    </source>
</evidence>
<evidence type="ECO:0000259" key="4">
    <source>
        <dbReference type="PROSITE" id="PS51755"/>
    </source>
</evidence>
<keyword evidence="3" id="KW-1133">Transmembrane helix</keyword>
<name>A0AA41W6C1_9GAMM</name>
<evidence type="ECO:0000256" key="2">
    <source>
        <dbReference type="PROSITE-ProRule" id="PRU01091"/>
    </source>
</evidence>
<proteinExistence type="predicted"/>
<keyword evidence="6" id="KW-1185">Reference proteome</keyword>
<evidence type="ECO:0000313" key="5">
    <source>
        <dbReference type="EMBL" id="MCM2679875.1"/>
    </source>
</evidence>
<keyword evidence="1 2" id="KW-0238">DNA-binding</keyword>
<dbReference type="SUPFAM" id="SSF69304">
    <property type="entry name" value="Tricorn protease N-terminal domain"/>
    <property type="match status" value="1"/>
</dbReference>
<dbReference type="SUPFAM" id="SSF82171">
    <property type="entry name" value="DPP6 N-terminal domain-like"/>
    <property type="match status" value="1"/>
</dbReference>
<dbReference type="SUPFAM" id="SSF46894">
    <property type="entry name" value="C-terminal effector domain of the bipartite response regulators"/>
    <property type="match status" value="1"/>
</dbReference>
<dbReference type="InterPro" id="IPR016032">
    <property type="entry name" value="Sig_transdc_resp-reg_C-effctor"/>
</dbReference>
<dbReference type="RefSeq" id="WP_251261288.1">
    <property type="nucleotide sequence ID" value="NZ_JAMQGP010000003.1"/>
</dbReference>
<dbReference type="CDD" id="cd00383">
    <property type="entry name" value="trans_reg_C"/>
    <property type="match status" value="1"/>
</dbReference>
<dbReference type="Gene3D" id="1.10.10.10">
    <property type="entry name" value="Winged helix-like DNA-binding domain superfamily/Winged helix DNA-binding domain"/>
    <property type="match status" value="1"/>
</dbReference>
<feature type="transmembrane region" description="Helical" evidence="3">
    <location>
        <begin position="136"/>
        <end position="155"/>
    </location>
</feature>
<comment type="caution">
    <text evidence="5">The sequence shown here is derived from an EMBL/GenBank/DDBJ whole genome shotgun (WGS) entry which is preliminary data.</text>
</comment>
<dbReference type="Pfam" id="PF00486">
    <property type="entry name" value="Trans_reg_C"/>
    <property type="match status" value="1"/>
</dbReference>
<dbReference type="AlphaFoldDB" id="A0AA41W6C1"/>
<accession>A0AA41W6C1</accession>
<dbReference type="InterPro" id="IPR011042">
    <property type="entry name" value="6-blade_b-propeller_TolB-like"/>
</dbReference>
<feature type="DNA-binding region" description="OmpR/PhoB-type" evidence="2">
    <location>
        <begin position="8"/>
        <end position="106"/>
    </location>
</feature>
<organism evidence="5 6">
    <name type="scientific">Echinimonas agarilytica</name>
    <dbReference type="NCBI Taxonomy" id="1215918"/>
    <lineage>
        <taxon>Bacteria</taxon>
        <taxon>Pseudomonadati</taxon>
        <taxon>Pseudomonadota</taxon>
        <taxon>Gammaproteobacteria</taxon>
        <taxon>Alteromonadales</taxon>
        <taxon>Echinimonadaceae</taxon>
        <taxon>Echinimonas</taxon>
    </lineage>
</organism>
<dbReference type="EMBL" id="JAMQGP010000003">
    <property type="protein sequence ID" value="MCM2679875.1"/>
    <property type="molecule type" value="Genomic_DNA"/>
</dbReference>
<dbReference type="SMART" id="SM00862">
    <property type="entry name" value="Trans_reg_C"/>
    <property type="match status" value="1"/>
</dbReference>
<dbReference type="Proteomes" id="UP001165393">
    <property type="component" value="Unassembled WGS sequence"/>
</dbReference>
<dbReference type="Gene3D" id="2.120.10.30">
    <property type="entry name" value="TolB, C-terminal domain"/>
    <property type="match status" value="2"/>
</dbReference>
<evidence type="ECO:0000256" key="3">
    <source>
        <dbReference type="SAM" id="Phobius"/>
    </source>
</evidence>
<dbReference type="PROSITE" id="PS51755">
    <property type="entry name" value="OMPR_PHOB"/>
    <property type="match status" value="1"/>
</dbReference>
<dbReference type="InterPro" id="IPR036388">
    <property type="entry name" value="WH-like_DNA-bd_sf"/>
</dbReference>
<keyword evidence="3" id="KW-0472">Membrane</keyword>
<gene>
    <name evidence="5" type="ORF">NAF29_09380</name>
</gene>
<dbReference type="GO" id="GO:0006355">
    <property type="term" value="P:regulation of DNA-templated transcription"/>
    <property type="evidence" value="ECO:0007669"/>
    <property type="project" value="InterPro"/>
</dbReference>
<dbReference type="InterPro" id="IPR001867">
    <property type="entry name" value="OmpR/PhoB-type_DNA-bd"/>
</dbReference>
<reference evidence="5 6" key="1">
    <citation type="journal article" date="2013" name="Antonie Van Leeuwenhoek">
        <title>Echinimonas agarilytica gen. nov., sp. nov., a new gammaproteobacterium isolated from the sea urchin Strongylocentrotus intermedius.</title>
        <authorList>
            <person name="Nedashkovskaya O.I."/>
            <person name="Stenkova A.M."/>
            <person name="Zhukova N.V."/>
            <person name="Van Trappen S."/>
            <person name="Lee J.S."/>
            <person name="Kim S.B."/>
        </authorList>
    </citation>
    <scope>NUCLEOTIDE SEQUENCE [LARGE SCALE GENOMIC DNA]</scope>
    <source>
        <strain evidence="5 6">KMM 6351</strain>
    </source>
</reference>
<sequence length="678" mass="77253">MSINSNLSKGFFLRDFLVKPNFDCIECNGDTFKVEPKVMQVLLYLAHNNGHVVSTDELIEEVWKSTVVSPQSVHRCISKLRKLLATDDKSDVFIRTYPKKGYALEIEPTPYLGEESPLPTDEPVSETSASKRNTSALIWAGVLVVVLAIALWFAFGGAESTDNTPNSNVLNLPVINDSEHYYMQLASNSNQSHIATVRQTKSGVELIYQDPDMTQTIDSFDTGYADYRLAWSKDGQTLALSRYANRMTQIFTYQLDPQSLSFEQRKVVYESQKNRVGSMSWNNDNHILVTLTLLNEWEHYLYRLEPESGALYPTDFKQQAHQAKFGHGMIAIATRDYRQNHITVVNEEFELIERLTTLLNITDLELMPDGSGIVFSESDTLYRWYFNRRHAEPILTANGVLQNLTVTENEQYLYIESINDSNIKRHNINTRAVRVTGTNANERLPTFAHNSDMFAFVSDASGSEQIVTTNGNEQTTITNFDDEHTIDGMFWSTDDLWLLIQRGQQVLLYSFAVNSSKVVMDHNLFVEVIGLSNDHQHLFYSDSNSDPRTFYKFSIIDGSNKALSIPANSNAITINGELFFSARNSNKLFKLEPNNTRTFVTNMPYNSQFVSSSKSKLYYYLNRANQIKNIYEFDLTTGEHKLIVERGGYRGTVTSVQENEFLTEVDDPQSQLIQQLNH</sequence>
<keyword evidence="3" id="KW-0812">Transmembrane</keyword>
<feature type="domain" description="OmpR/PhoB-type" evidence="4">
    <location>
        <begin position="8"/>
        <end position="106"/>
    </location>
</feature>